<organism evidence="9 10">
    <name type="scientific">Sphingomonas hominis</name>
    <dbReference type="NCBI Taxonomy" id="2741495"/>
    <lineage>
        <taxon>Bacteria</taxon>
        <taxon>Pseudomonadati</taxon>
        <taxon>Pseudomonadota</taxon>
        <taxon>Alphaproteobacteria</taxon>
        <taxon>Sphingomonadales</taxon>
        <taxon>Sphingomonadaceae</taxon>
        <taxon>Sphingomonas</taxon>
    </lineage>
</organism>
<comment type="catalytic activity">
    <reaction evidence="1">
        <text>ATP + protein L-histidine = ADP + protein N-phospho-L-histidine.</text>
        <dbReference type="EC" id="2.7.13.3"/>
    </reaction>
</comment>
<feature type="domain" description="Response regulatory" evidence="8">
    <location>
        <begin position="510"/>
        <end position="623"/>
    </location>
</feature>
<evidence type="ECO:0000256" key="2">
    <source>
        <dbReference type="ARBA" id="ARBA00012438"/>
    </source>
</evidence>
<dbReference type="SMART" id="SM00387">
    <property type="entry name" value="HATPase_c"/>
    <property type="match status" value="1"/>
</dbReference>
<sequence length="634" mass="67475">MAAWRTVTLVAMAIAGVVVLTAIVITLGEANRQRDRALAAQSHSYDVMNLARALQGTMAKSEASLGRYVISADQQLGQSYFDDWRRAGENVAQLHRLTHDNAGQQRRLALLEQAFRARGAELAATALATNYGKNGQALSRFYRDRTSSSLEAINAALDGLIADERALLQRRTSQAMTSVRQSTAAAKILSIFGVLLLLGMIALGWLTMRALADRGVAQAEAAAERQRADDLADAVAAATDELRVQEARLRQVQKMEAVGQLTGGIAHDFNNMLAIVIGGLELARRGLLAGNRDVLRHVDSASEGATRAAALTRRLLAFARETAINPECIDAARLFDGLKDLLDRTLGDGVTVVIDDASDGWCARVDRVQLENTLVNLAVNARDAMDGRGTLTIAASARTLTTPSEHGCAPGDYLVLAVTDTGHGMSDAVIERAFEPFFTTKPVGKGTGLGLSQIFSFAKQVGGDVTIASQLGHGTTVTLLLPREAKDLGTATEQIAPTTEAHFDRGGSLSILVVEDDPRVLAATVEALEELGHCVAQCNDSLRAAAVLDSMPRPDLLVSDVLMPGLTGPEMVAAFDARFRNMPVLFVTGFAGDAAQTTDLANRPVLRKPFTLAALERAVLSATRCEGPHAIAAE</sequence>
<evidence type="ECO:0000256" key="1">
    <source>
        <dbReference type="ARBA" id="ARBA00000085"/>
    </source>
</evidence>
<comment type="caution">
    <text evidence="9">The sequence shown here is derived from an EMBL/GenBank/DDBJ whole genome shotgun (WGS) entry which is preliminary data.</text>
</comment>
<dbReference type="Pfam" id="PF02518">
    <property type="entry name" value="HATPase_c"/>
    <property type="match status" value="1"/>
</dbReference>
<evidence type="ECO:0000256" key="6">
    <source>
        <dbReference type="SAM" id="Phobius"/>
    </source>
</evidence>
<dbReference type="Gene3D" id="3.40.50.2300">
    <property type="match status" value="1"/>
</dbReference>
<accession>A0ABX2JI67</accession>
<dbReference type="SMART" id="SM00388">
    <property type="entry name" value="HisKA"/>
    <property type="match status" value="1"/>
</dbReference>
<dbReference type="SUPFAM" id="SSF52172">
    <property type="entry name" value="CheY-like"/>
    <property type="match status" value="1"/>
</dbReference>
<keyword evidence="5" id="KW-0175">Coiled coil</keyword>
<keyword evidence="6" id="KW-0812">Transmembrane</keyword>
<evidence type="ECO:0000256" key="5">
    <source>
        <dbReference type="SAM" id="Coils"/>
    </source>
</evidence>
<keyword evidence="3 4" id="KW-0597">Phosphoprotein</keyword>
<evidence type="ECO:0000256" key="3">
    <source>
        <dbReference type="ARBA" id="ARBA00022553"/>
    </source>
</evidence>
<dbReference type="PANTHER" id="PTHR43065">
    <property type="entry name" value="SENSOR HISTIDINE KINASE"/>
    <property type="match status" value="1"/>
</dbReference>
<dbReference type="EC" id="2.7.13.3" evidence="2"/>
<dbReference type="PROSITE" id="PS50110">
    <property type="entry name" value="RESPONSE_REGULATORY"/>
    <property type="match status" value="1"/>
</dbReference>
<gene>
    <name evidence="9" type="ORF">HRV97_08285</name>
</gene>
<evidence type="ECO:0000313" key="9">
    <source>
        <dbReference type="EMBL" id="NTS65160.1"/>
    </source>
</evidence>
<dbReference type="EMBL" id="JABULH010000002">
    <property type="protein sequence ID" value="NTS65160.1"/>
    <property type="molecule type" value="Genomic_DNA"/>
</dbReference>
<dbReference type="InterPro" id="IPR007891">
    <property type="entry name" value="CHASE3"/>
</dbReference>
<dbReference type="InterPro" id="IPR003594">
    <property type="entry name" value="HATPase_dom"/>
</dbReference>
<proteinExistence type="predicted"/>
<dbReference type="InterPro" id="IPR036890">
    <property type="entry name" value="HATPase_C_sf"/>
</dbReference>
<dbReference type="Gene3D" id="1.10.287.130">
    <property type="match status" value="1"/>
</dbReference>
<dbReference type="SMART" id="SM00448">
    <property type="entry name" value="REC"/>
    <property type="match status" value="1"/>
</dbReference>
<dbReference type="InterPro" id="IPR004358">
    <property type="entry name" value="Sig_transdc_His_kin-like_C"/>
</dbReference>
<dbReference type="CDD" id="cd00082">
    <property type="entry name" value="HisKA"/>
    <property type="match status" value="1"/>
</dbReference>
<dbReference type="SUPFAM" id="SSF55874">
    <property type="entry name" value="ATPase domain of HSP90 chaperone/DNA topoisomerase II/histidine kinase"/>
    <property type="match status" value="1"/>
</dbReference>
<feature type="modified residue" description="4-aspartylphosphate" evidence="4">
    <location>
        <position position="560"/>
    </location>
</feature>
<dbReference type="PROSITE" id="PS50109">
    <property type="entry name" value="HIS_KIN"/>
    <property type="match status" value="1"/>
</dbReference>
<name>A0ABX2JI67_9SPHN</name>
<dbReference type="InterPro" id="IPR036097">
    <property type="entry name" value="HisK_dim/P_sf"/>
</dbReference>
<protein>
    <recommendedName>
        <fullName evidence="2">histidine kinase</fullName>
        <ecNumber evidence="2">2.7.13.3</ecNumber>
    </recommendedName>
</protein>
<dbReference type="InterPro" id="IPR005467">
    <property type="entry name" value="His_kinase_dom"/>
</dbReference>
<keyword evidence="6" id="KW-1133">Transmembrane helix</keyword>
<keyword evidence="6" id="KW-0472">Membrane</keyword>
<feature type="transmembrane region" description="Helical" evidence="6">
    <location>
        <begin position="6"/>
        <end position="27"/>
    </location>
</feature>
<keyword evidence="10" id="KW-1185">Reference proteome</keyword>
<feature type="coiled-coil region" evidence="5">
    <location>
        <begin position="221"/>
        <end position="255"/>
    </location>
</feature>
<dbReference type="InterPro" id="IPR001789">
    <property type="entry name" value="Sig_transdc_resp-reg_receiver"/>
</dbReference>
<feature type="domain" description="Histidine kinase" evidence="7">
    <location>
        <begin position="264"/>
        <end position="485"/>
    </location>
</feature>
<dbReference type="InterPro" id="IPR011006">
    <property type="entry name" value="CheY-like_superfamily"/>
</dbReference>
<dbReference type="SUPFAM" id="SSF47384">
    <property type="entry name" value="Homodimeric domain of signal transducing histidine kinase"/>
    <property type="match status" value="1"/>
</dbReference>
<dbReference type="Gene3D" id="3.30.565.10">
    <property type="entry name" value="Histidine kinase-like ATPase, C-terminal domain"/>
    <property type="match status" value="1"/>
</dbReference>
<evidence type="ECO:0000259" key="8">
    <source>
        <dbReference type="PROSITE" id="PS50110"/>
    </source>
</evidence>
<dbReference type="PRINTS" id="PR00344">
    <property type="entry name" value="BCTRLSENSOR"/>
</dbReference>
<dbReference type="InterPro" id="IPR003661">
    <property type="entry name" value="HisK_dim/P_dom"/>
</dbReference>
<dbReference type="RefSeq" id="WP_174193738.1">
    <property type="nucleotide sequence ID" value="NZ_JABULH010000002.1"/>
</dbReference>
<dbReference type="PANTHER" id="PTHR43065:SF49">
    <property type="entry name" value="HISTIDINE KINASE"/>
    <property type="match status" value="1"/>
</dbReference>
<dbReference type="Pfam" id="PF00072">
    <property type="entry name" value="Response_reg"/>
    <property type="match status" value="1"/>
</dbReference>
<reference evidence="9 10" key="1">
    <citation type="submission" date="2020-06" db="EMBL/GenBank/DDBJ databases">
        <title>Sphingomonas hominis sp. nov., a member of the Sphingomonas, isolated from the hair of a 22-year-old girl.</title>
        <authorList>
            <person name="Zhang D.-F."/>
            <person name="Cui X.-W."/>
        </authorList>
    </citation>
    <scope>NUCLEOTIDE SEQUENCE [LARGE SCALE GENOMIC DNA]</scope>
    <source>
        <strain evidence="9 10">HHU CXW</strain>
    </source>
</reference>
<dbReference type="Pfam" id="PF05227">
    <property type="entry name" value="CHASE3"/>
    <property type="match status" value="1"/>
</dbReference>
<evidence type="ECO:0000259" key="7">
    <source>
        <dbReference type="PROSITE" id="PS50109"/>
    </source>
</evidence>
<feature type="transmembrane region" description="Helical" evidence="6">
    <location>
        <begin position="188"/>
        <end position="208"/>
    </location>
</feature>
<dbReference type="Proteomes" id="UP000621447">
    <property type="component" value="Unassembled WGS sequence"/>
</dbReference>
<evidence type="ECO:0000313" key="10">
    <source>
        <dbReference type="Proteomes" id="UP000621447"/>
    </source>
</evidence>
<evidence type="ECO:0000256" key="4">
    <source>
        <dbReference type="PROSITE-ProRule" id="PRU00169"/>
    </source>
</evidence>